<dbReference type="Proteomes" id="UP000451354">
    <property type="component" value="Chromosome"/>
</dbReference>
<feature type="transmembrane region" description="Helical" evidence="7">
    <location>
        <begin position="327"/>
        <end position="351"/>
    </location>
</feature>
<feature type="transmembrane region" description="Helical" evidence="7">
    <location>
        <begin position="199"/>
        <end position="222"/>
    </location>
</feature>
<feature type="transmembrane region" description="Helical" evidence="7">
    <location>
        <begin position="303"/>
        <end position="321"/>
    </location>
</feature>
<keyword evidence="5 7" id="KW-0472">Membrane</keyword>
<evidence type="ECO:0000313" key="10">
    <source>
        <dbReference type="Proteomes" id="UP000451354"/>
    </source>
</evidence>
<proteinExistence type="predicted"/>
<feature type="transmembrane region" description="Helical" evidence="7">
    <location>
        <begin position="392"/>
        <end position="410"/>
    </location>
</feature>
<organism evidence="9 10">
    <name type="scientific">Cellulosimicrobium protaetiae</name>
    <dbReference type="NCBI Taxonomy" id="2587808"/>
    <lineage>
        <taxon>Bacteria</taxon>
        <taxon>Bacillati</taxon>
        <taxon>Actinomycetota</taxon>
        <taxon>Actinomycetes</taxon>
        <taxon>Micrococcales</taxon>
        <taxon>Promicromonosporaceae</taxon>
        <taxon>Cellulosimicrobium</taxon>
    </lineage>
</organism>
<evidence type="ECO:0000256" key="2">
    <source>
        <dbReference type="ARBA" id="ARBA00022475"/>
    </source>
</evidence>
<gene>
    <name evidence="9" type="ORF">FIC82_001235</name>
</gene>
<feature type="transmembrane region" description="Helical" evidence="7">
    <location>
        <begin position="275"/>
        <end position="296"/>
    </location>
</feature>
<keyword evidence="10" id="KW-1185">Reference proteome</keyword>
<feature type="transmembrane region" description="Helical" evidence="7">
    <location>
        <begin position="38"/>
        <end position="57"/>
    </location>
</feature>
<feature type="transmembrane region" description="Helical" evidence="7">
    <location>
        <begin position="167"/>
        <end position="193"/>
    </location>
</feature>
<evidence type="ECO:0000256" key="3">
    <source>
        <dbReference type="ARBA" id="ARBA00022692"/>
    </source>
</evidence>
<dbReference type="CDD" id="cd17324">
    <property type="entry name" value="MFS_NepI_like"/>
    <property type="match status" value="1"/>
</dbReference>
<dbReference type="PANTHER" id="PTHR43124:SF3">
    <property type="entry name" value="CHLORAMPHENICOL EFFLUX PUMP RV0191"/>
    <property type="match status" value="1"/>
</dbReference>
<dbReference type="AlphaFoldDB" id="A0A6M5UCY9"/>
<keyword evidence="4 7" id="KW-1133">Transmembrane helix</keyword>
<reference evidence="10" key="1">
    <citation type="journal article" date="2022" name="Int. J. Syst. Evol. Microbiol.">
        <title>Cellulosimicrobium protaetiae sp. nov., isolated from the gut of the larva of Protaetia brevitarsis seulensis.</title>
        <authorList>
            <person name="Le Han H."/>
            <person name="Nguyen T.T.H."/>
            <person name="Li Z."/>
            <person name="Shin N.R."/>
            <person name="Kim S.G."/>
        </authorList>
    </citation>
    <scope>NUCLEOTIDE SEQUENCE [LARGE SCALE GENOMIC DNA]</scope>
    <source>
        <strain evidence="10">BI34</strain>
    </source>
</reference>
<protein>
    <submittedName>
        <fullName evidence="9">MFS transporter</fullName>
    </submittedName>
</protein>
<evidence type="ECO:0000256" key="6">
    <source>
        <dbReference type="SAM" id="MobiDB-lite"/>
    </source>
</evidence>
<dbReference type="InterPro" id="IPR020846">
    <property type="entry name" value="MFS_dom"/>
</dbReference>
<dbReference type="OrthoDB" id="2810795at2"/>
<feature type="transmembrane region" description="Helical" evidence="7">
    <location>
        <begin position="243"/>
        <end position="263"/>
    </location>
</feature>
<dbReference type="Pfam" id="PF07690">
    <property type="entry name" value="MFS_1"/>
    <property type="match status" value="1"/>
</dbReference>
<feature type="compositionally biased region" description="Low complexity" evidence="6">
    <location>
        <begin position="1"/>
        <end position="14"/>
    </location>
</feature>
<dbReference type="GO" id="GO:0005886">
    <property type="term" value="C:plasma membrane"/>
    <property type="evidence" value="ECO:0007669"/>
    <property type="project" value="UniProtKB-SubCell"/>
</dbReference>
<dbReference type="InterPro" id="IPR011701">
    <property type="entry name" value="MFS"/>
</dbReference>
<keyword evidence="2" id="KW-1003">Cell membrane</keyword>
<evidence type="ECO:0000259" key="8">
    <source>
        <dbReference type="PROSITE" id="PS50850"/>
    </source>
</evidence>
<feature type="transmembrane region" description="Helical" evidence="7">
    <location>
        <begin position="363"/>
        <end position="386"/>
    </location>
</feature>
<dbReference type="RefSeq" id="WP_154797254.1">
    <property type="nucleotide sequence ID" value="NZ_CP052757.1"/>
</dbReference>
<dbReference type="KEGG" id="cprt:FIC82_001235"/>
<feature type="region of interest" description="Disordered" evidence="6">
    <location>
        <begin position="1"/>
        <end position="34"/>
    </location>
</feature>
<feature type="domain" description="Major facilitator superfamily (MFS) profile" evidence="8">
    <location>
        <begin position="43"/>
        <end position="416"/>
    </location>
</feature>
<dbReference type="Gene3D" id="1.20.1250.20">
    <property type="entry name" value="MFS general substrate transporter like domains"/>
    <property type="match status" value="1"/>
</dbReference>
<evidence type="ECO:0000256" key="5">
    <source>
        <dbReference type="ARBA" id="ARBA00023136"/>
    </source>
</evidence>
<sequence length="416" mass="41005">MSTTSTPTSGPTLTAAVPDPGTTSAGAPTSPGTRRTGALPVGALLALAASGFLTLLTEILPAGVLPAMAADLGVGPGAAGQTVTAFAVGAIVAAIPLTRATARWDRRTLLLVTVAGFVVANTVTAVSSSFALTLVARFAAGLVAGLTWALLPGYVRRIVPADRVGRAMTIAMAGGPLALTLGVPAGAVLGAAVGWRWTFGVLSLVGLGLLAWVRLGVPAAAGTPRGAQLAIRTVLPRPGLRPVLLVTGLNVLANTSLYTYVAIHLADLGQGARTSTLLLVLGAASAGALVLVGALIDHRLRALTLGSVVVFTLAMLVLGLAPASTVVVVLAVAAWGAAFGGVGTLYTTAAARVAGDGADVAQSALVTVWNTSVALGGAVGGAALAVAGPGGLPWVSLALMFPVLATVVAGRRHAFH</sequence>
<feature type="transmembrane region" description="Helical" evidence="7">
    <location>
        <begin position="138"/>
        <end position="155"/>
    </location>
</feature>
<dbReference type="GO" id="GO:0022857">
    <property type="term" value="F:transmembrane transporter activity"/>
    <property type="evidence" value="ECO:0007669"/>
    <property type="project" value="InterPro"/>
</dbReference>
<feature type="transmembrane region" description="Helical" evidence="7">
    <location>
        <begin position="77"/>
        <end position="97"/>
    </location>
</feature>
<dbReference type="InterPro" id="IPR050189">
    <property type="entry name" value="MFS_Efflux_Transporters"/>
</dbReference>
<dbReference type="PROSITE" id="PS50850">
    <property type="entry name" value="MFS"/>
    <property type="match status" value="1"/>
</dbReference>
<feature type="transmembrane region" description="Helical" evidence="7">
    <location>
        <begin position="109"/>
        <end position="132"/>
    </location>
</feature>
<name>A0A6M5UCY9_9MICO</name>
<dbReference type="PANTHER" id="PTHR43124">
    <property type="entry name" value="PURINE EFFLUX PUMP PBUE"/>
    <property type="match status" value="1"/>
</dbReference>
<dbReference type="InterPro" id="IPR036259">
    <property type="entry name" value="MFS_trans_sf"/>
</dbReference>
<evidence type="ECO:0000256" key="7">
    <source>
        <dbReference type="SAM" id="Phobius"/>
    </source>
</evidence>
<accession>A0A6M5UCY9</accession>
<dbReference type="SUPFAM" id="SSF103473">
    <property type="entry name" value="MFS general substrate transporter"/>
    <property type="match status" value="1"/>
</dbReference>
<evidence type="ECO:0000256" key="1">
    <source>
        <dbReference type="ARBA" id="ARBA00004651"/>
    </source>
</evidence>
<keyword evidence="3 7" id="KW-0812">Transmembrane</keyword>
<dbReference type="EMBL" id="CP052757">
    <property type="protein sequence ID" value="QJW35033.1"/>
    <property type="molecule type" value="Genomic_DNA"/>
</dbReference>
<feature type="compositionally biased region" description="Polar residues" evidence="6">
    <location>
        <begin position="21"/>
        <end position="33"/>
    </location>
</feature>
<evidence type="ECO:0000256" key="4">
    <source>
        <dbReference type="ARBA" id="ARBA00022989"/>
    </source>
</evidence>
<comment type="subcellular location">
    <subcellularLocation>
        <location evidence="1">Cell membrane</location>
        <topology evidence="1">Multi-pass membrane protein</topology>
    </subcellularLocation>
</comment>
<evidence type="ECO:0000313" key="9">
    <source>
        <dbReference type="EMBL" id="QJW35033.1"/>
    </source>
</evidence>